<gene>
    <name evidence="1" type="ORF">ACJIZ3_015668</name>
</gene>
<dbReference type="Proteomes" id="UP001634393">
    <property type="component" value="Unassembled WGS sequence"/>
</dbReference>
<name>A0ABD3RN53_9LAMI</name>
<accession>A0ABD3RN53</accession>
<proteinExistence type="predicted"/>
<dbReference type="EMBL" id="JBJXBP010000008">
    <property type="protein sequence ID" value="KAL3814400.1"/>
    <property type="molecule type" value="Genomic_DNA"/>
</dbReference>
<evidence type="ECO:0000313" key="2">
    <source>
        <dbReference type="Proteomes" id="UP001634393"/>
    </source>
</evidence>
<protein>
    <submittedName>
        <fullName evidence="1">Uncharacterized protein</fullName>
    </submittedName>
</protein>
<sequence length="240" mass="26158">MSGRTTHKKCFPLLANPHANSVNCCAVTTVMLPKLTYTTDLGSFVSSHFKHSGSSFQRLDPIVSSLVLSWTMWFNISWSGPIVWTLWNMEESAETASCSKASKVLRIRDLALGTLLDSWIRKLSMVSSGSVVRMNDGKSLNRMSFLIPGTQSKLVSRRCLYCVYPNNPHALVVQNSTSGNPNLSAASTVKLIHPSETIQLTGGTSPPELLISVSRLQNGSKQVLVNLKRGCDVFIGGTAQ</sequence>
<keyword evidence="2" id="KW-1185">Reference proteome</keyword>
<comment type="caution">
    <text evidence="1">The sequence shown here is derived from an EMBL/GenBank/DDBJ whole genome shotgun (WGS) entry which is preliminary data.</text>
</comment>
<dbReference type="AlphaFoldDB" id="A0ABD3RN53"/>
<organism evidence="1 2">
    <name type="scientific">Penstemon smallii</name>
    <dbReference type="NCBI Taxonomy" id="265156"/>
    <lineage>
        <taxon>Eukaryota</taxon>
        <taxon>Viridiplantae</taxon>
        <taxon>Streptophyta</taxon>
        <taxon>Embryophyta</taxon>
        <taxon>Tracheophyta</taxon>
        <taxon>Spermatophyta</taxon>
        <taxon>Magnoliopsida</taxon>
        <taxon>eudicotyledons</taxon>
        <taxon>Gunneridae</taxon>
        <taxon>Pentapetalae</taxon>
        <taxon>asterids</taxon>
        <taxon>lamiids</taxon>
        <taxon>Lamiales</taxon>
        <taxon>Plantaginaceae</taxon>
        <taxon>Cheloneae</taxon>
        <taxon>Penstemon</taxon>
    </lineage>
</organism>
<reference evidence="1 2" key="1">
    <citation type="submission" date="2024-12" db="EMBL/GenBank/DDBJ databases">
        <title>The unique morphological basis and parallel evolutionary history of personate flowers in Penstemon.</title>
        <authorList>
            <person name="Depatie T.H."/>
            <person name="Wessinger C.A."/>
        </authorList>
    </citation>
    <scope>NUCLEOTIDE SEQUENCE [LARGE SCALE GENOMIC DNA]</scope>
    <source>
        <strain evidence="1">WTNN_2</strain>
        <tissue evidence="1">Leaf</tissue>
    </source>
</reference>
<evidence type="ECO:0000313" key="1">
    <source>
        <dbReference type="EMBL" id="KAL3814400.1"/>
    </source>
</evidence>